<keyword evidence="2" id="KW-1015">Disulfide bond</keyword>
<dbReference type="InterPro" id="IPR051333">
    <property type="entry name" value="CLIP_Serine_Protease"/>
</dbReference>
<keyword evidence="5" id="KW-0645">Protease</keyword>
<feature type="domain" description="Peptidase S1" evidence="6">
    <location>
        <begin position="28"/>
        <end position="288"/>
    </location>
</feature>
<dbReference type="InterPro" id="IPR001254">
    <property type="entry name" value="Trypsin_dom"/>
</dbReference>
<evidence type="ECO:0000256" key="1">
    <source>
        <dbReference type="ARBA" id="ARBA00022729"/>
    </source>
</evidence>
<dbReference type="EMBL" id="VCGU01000009">
    <property type="protein sequence ID" value="TRY70795.1"/>
    <property type="molecule type" value="Genomic_DNA"/>
</dbReference>
<dbReference type="PROSITE" id="PS50240">
    <property type="entry name" value="TRYPSIN_DOM"/>
    <property type="match status" value="1"/>
</dbReference>
<proteinExistence type="inferred from homology"/>
<name>A0A553NZE2_TIGCA</name>
<comment type="similarity">
    <text evidence="4">Belongs to the peptidase S1 family. CLIP subfamily.</text>
</comment>
<evidence type="ECO:0000256" key="3">
    <source>
        <dbReference type="ARBA" id="ARBA00023180"/>
    </source>
</evidence>
<dbReference type="SUPFAM" id="SSF50494">
    <property type="entry name" value="Trypsin-like serine proteases"/>
    <property type="match status" value="1"/>
</dbReference>
<dbReference type="PROSITE" id="PS00134">
    <property type="entry name" value="TRYPSIN_HIS"/>
    <property type="match status" value="1"/>
</dbReference>
<dbReference type="InterPro" id="IPR018114">
    <property type="entry name" value="TRYPSIN_HIS"/>
</dbReference>
<dbReference type="PANTHER" id="PTHR24260">
    <property type="match status" value="1"/>
</dbReference>
<dbReference type="GO" id="GO:0006508">
    <property type="term" value="P:proteolysis"/>
    <property type="evidence" value="ECO:0007669"/>
    <property type="project" value="UniProtKB-KW"/>
</dbReference>
<dbReference type="InterPro" id="IPR009003">
    <property type="entry name" value="Peptidase_S1_PA"/>
</dbReference>
<dbReference type="FunFam" id="2.40.10.10:FF:000028">
    <property type="entry name" value="Serine protease easter"/>
    <property type="match status" value="1"/>
</dbReference>
<keyword evidence="3" id="KW-0325">Glycoprotein</keyword>
<dbReference type="OMA" id="CHICALG"/>
<keyword evidence="1" id="KW-0732">Signal</keyword>
<evidence type="ECO:0000256" key="4">
    <source>
        <dbReference type="ARBA" id="ARBA00024195"/>
    </source>
</evidence>
<dbReference type="InterPro" id="IPR043504">
    <property type="entry name" value="Peptidase_S1_PA_chymotrypsin"/>
</dbReference>
<reference evidence="7 8" key="1">
    <citation type="journal article" date="2018" name="Nat. Ecol. Evol.">
        <title>Genomic signatures of mitonuclear coevolution across populations of Tigriopus californicus.</title>
        <authorList>
            <person name="Barreto F.S."/>
            <person name="Watson E.T."/>
            <person name="Lima T.G."/>
            <person name="Willett C.S."/>
            <person name="Edmands S."/>
            <person name="Li W."/>
            <person name="Burton R.S."/>
        </authorList>
    </citation>
    <scope>NUCLEOTIDE SEQUENCE [LARGE SCALE GENOMIC DNA]</scope>
    <source>
        <strain evidence="7 8">San Diego</strain>
    </source>
</reference>
<evidence type="ECO:0000313" key="8">
    <source>
        <dbReference type="Proteomes" id="UP000318571"/>
    </source>
</evidence>
<keyword evidence="8" id="KW-1185">Reference proteome</keyword>
<comment type="caution">
    <text evidence="7">The sequence shown here is derived from an EMBL/GenBank/DDBJ whole genome shotgun (WGS) entry which is preliminary data.</text>
</comment>
<protein>
    <recommendedName>
        <fullName evidence="6">Peptidase S1 domain-containing protein</fullName>
    </recommendedName>
</protein>
<keyword evidence="5" id="KW-0378">Hydrolase</keyword>
<evidence type="ECO:0000256" key="5">
    <source>
        <dbReference type="RuleBase" id="RU363034"/>
    </source>
</evidence>
<sequence length="289" mass="32146">MDQPRESGLWLPDPSLGECGYGFNTDYITGGKIAKVGEFPFMALLGLQQRNGKIIYGCGGTLINRRYVLTAAHCQSNKIPIRQVVLGETDTSKDRDCFDCPLVQRFTIRSSDVQVHEDYTPEGVFGQGNDIALIRLPSLAKTVYDSFDIKVGPACLPWKQEAVGDLRVIGWGRYSNNLGIIRKNLDRFSVNSNNLLYAELENIPYSRCRSFKEFERVHPTRHICAAGRNGGDSCNGDSGGPLIAHDRSRDVMYIKGIVSYGANACGKGTPGVYLNVREYLPWILSRLRD</sequence>
<dbReference type="PANTHER" id="PTHR24260:SF132">
    <property type="entry name" value="PEPTIDASE S1 DOMAIN-CONTAINING PROTEIN"/>
    <property type="match status" value="1"/>
</dbReference>
<dbReference type="InterPro" id="IPR001314">
    <property type="entry name" value="Peptidase_S1A"/>
</dbReference>
<dbReference type="SMART" id="SM00020">
    <property type="entry name" value="Tryp_SPc"/>
    <property type="match status" value="1"/>
</dbReference>
<gene>
    <name evidence="7" type="ORF">TCAL_05922</name>
</gene>
<dbReference type="InterPro" id="IPR033116">
    <property type="entry name" value="TRYPSIN_SER"/>
</dbReference>
<evidence type="ECO:0000313" key="7">
    <source>
        <dbReference type="EMBL" id="TRY70795.1"/>
    </source>
</evidence>
<keyword evidence="5" id="KW-0720">Serine protease</keyword>
<dbReference type="Proteomes" id="UP000318571">
    <property type="component" value="Chromosome 9"/>
</dbReference>
<dbReference type="STRING" id="6832.A0A553NZE2"/>
<dbReference type="GO" id="GO:0004252">
    <property type="term" value="F:serine-type endopeptidase activity"/>
    <property type="evidence" value="ECO:0007669"/>
    <property type="project" value="InterPro"/>
</dbReference>
<organism evidence="7 8">
    <name type="scientific">Tigriopus californicus</name>
    <name type="common">Marine copepod</name>
    <dbReference type="NCBI Taxonomy" id="6832"/>
    <lineage>
        <taxon>Eukaryota</taxon>
        <taxon>Metazoa</taxon>
        <taxon>Ecdysozoa</taxon>
        <taxon>Arthropoda</taxon>
        <taxon>Crustacea</taxon>
        <taxon>Multicrustacea</taxon>
        <taxon>Hexanauplia</taxon>
        <taxon>Copepoda</taxon>
        <taxon>Harpacticoida</taxon>
        <taxon>Harpacticidae</taxon>
        <taxon>Tigriopus</taxon>
    </lineage>
</organism>
<dbReference type="PROSITE" id="PS00135">
    <property type="entry name" value="TRYPSIN_SER"/>
    <property type="match status" value="1"/>
</dbReference>
<dbReference type="AlphaFoldDB" id="A0A553NZE2"/>
<dbReference type="CDD" id="cd00190">
    <property type="entry name" value="Tryp_SPc"/>
    <property type="match status" value="1"/>
</dbReference>
<dbReference type="PRINTS" id="PR00722">
    <property type="entry name" value="CHYMOTRYPSIN"/>
</dbReference>
<evidence type="ECO:0000256" key="2">
    <source>
        <dbReference type="ARBA" id="ARBA00023157"/>
    </source>
</evidence>
<dbReference type="Gene3D" id="2.40.10.10">
    <property type="entry name" value="Trypsin-like serine proteases"/>
    <property type="match status" value="2"/>
</dbReference>
<accession>A0A553NZE2</accession>
<dbReference type="Pfam" id="PF00089">
    <property type="entry name" value="Trypsin"/>
    <property type="match status" value="1"/>
</dbReference>
<evidence type="ECO:0000259" key="6">
    <source>
        <dbReference type="PROSITE" id="PS50240"/>
    </source>
</evidence>